<dbReference type="RefSeq" id="WP_189467784.1">
    <property type="nucleotide sequence ID" value="NZ_BMXS01000005.1"/>
</dbReference>
<dbReference type="EMBL" id="BMXS01000005">
    <property type="protein sequence ID" value="GGX88615.1"/>
    <property type="molecule type" value="Genomic_DNA"/>
</dbReference>
<comment type="subunit">
    <text evidence="7">The complex comprises the extracytoplasmic solute receptor protein and the two transmembrane proteins.</text>
</comment>
<feature type="transmembrane region" description="Helical" evidence="7">
    <location>
        <begin position="297"/>
        <end position="323"/>
    </location>
</feature>
<dbReference type="InterPro" id="IPR004681">
    <property type="entry name" value="TRAP_DctM"/>
</dbReference>
<evidence type="ECO:0000256" key="7">
    <source>
        <dbReference type="RuleBase" id="RU369079"/>
    </source>
</evidence>
<evidence type="ECO:0000256" key="2">
    <source>
        <dbReference type="ARBA" id="ARBA00022475"/>
    </source>
</evidence>
<feature type="transmembrane region" description="Helical" evidence="7">
    <location>
        <begin position="6"/>
        <end position="38"/>
    </location>
</feature>
<keyword evidence="6 7" id="KW-0472">Membrane</keyword>
<reference evidence="10" key="1">
    <citation type="journal article" date="2019" name="Int. J. Syst. Evol. Microbiol.">
        <title>The Global Catalogue of Microorganisms (GCM) 10K type strain sequencing project: providing services to taxonomists for standard genome sequencing and annotation.</title>
        <authorList>
            <consortium name="The Broad Institute Genomics Platform"/>
            <consortium name="The Broad Institute Genome Sequencing Center for Infectious Disease"/>
            <person name="Wu L."/>
            <person name="Ma J."/>
        </authorList>
    </citation>
    <scope>NUCLEOTIDE SEQUENCE [LARGE SCALE GENOMIC DNA]</scope>
    <source>
        <strain evidence="10">KCTC 22228</strain>
    </source>
</reference>
<evidence type="ECO:0000313" key="10">
    <source>
        <dbReference type="Proteomes" id="UP000653056"/>
    </source>
</evidence>
<feature type="transmembrane region" description="Helical" evidence="7">
    <location>
        <begin position="414"/>
        <end position="438"/>
    </location>
</feature>
<proteinExistence type="inferred from homology"/>
<evidence type="ECO:0000256" key="6">
    <source>
        <dbReference type="ARBA" id="ARBA00023136"/>
    </source>
</evidence>
<evidence type="ECO:0000256" key="3">
    <source>
        <dbReference type="ARBA" id="ARBA00022519"/>
    </source>
</evidence>
<dbReference type="Proteomes" id="UP000653056">
    <property type="component" value="Unassembled WGS sequence"/>
</dbReference>
<feature type="transmembrane region" description="Helical" evidence="7">
    <location>
        <begin position="229"/>
        <end position="251"/>
    </location>
</feature>
<name>A0ABQ2YPU8_9GAMM</name>
<feature type="transmembrane region" description="Helical" evidence="7">
    <location>
        <begin position="335"/>
        <end position="360"/>
    </location>
</feature>
<feature type="transmembrane region" description="Helical" evidence="7">
    <location>
        <begin position="98"/>
        <end position="123"/>
    </location>
</feature>
<comment type="similarity">
    <text evidence="7">Belongs to the TRAP transporter large permease family.</text>
</comment>
<accession>A0ABQ2YPU8</accession>
<dbReference type="NCBIfam" id="TIGR00786">
    <property type="entry name" value="dctM"/>
    <property type="match status" value="1"/>
</dbReference>
<evidence type="ECO:0000259" key="8">
    <source>
        <dbReference type="Pfam" id="PF06808"/>
    </source>
</evidence>
<dbReference type="PANTHER" id="PTHR33362">
    <property type="entry name" value="SIALIC ACID TRAP TRANSPORTER PERMEASE PROTEIN SIAT-RELATED"/>
    <property type="match status" value="1"/>
</dbReference>
<comment type="caution">
    <text evidence="7">Lacks conserved residue(s) required for the propagation of feature annotation.</text>
</comment>
<comment type="subcellular location">
    <subcellularLocation>
        <location evidence="1 7">Cell inner membrane</location>
        <topology evidence="1 7">Multi-pass membrane protein</topology>
    </subcellularLocation>
</comment>
<evidence type="ECO:0000313" key="9">
    <source>
        <dbReference type="EMBL" id="GGX88615.1"/>
    </source>
</evidence>
<comment type="caution">
    <text evidence="9">The sequence shown here is derived from an EMBL/GenBank/DDBJ whole genome shotgun (WGS) entry which is preliminary data.</text>
</comment>
<gene>
    <name evidence="9" type="ORF">GCM10007160_15110</name>
</gene>
<evidence type="ECO:0000256" key="1">
    <source>
        <dbReference type="ARBA" id="ARBA00004429"/>
    </source>
</evidence>
<dbReference type="PANTHER" id="PTHR33362:SF5">
    <property type="entry name" value="C4-DICARBOXYLATE TRAP TRANSPORTER LARGE PERMEASE PROTEIN DCTM"/>
    <property type="match status" value="1"/>
</dbReference>
<organism evidence="9 10">
    <name type="scientific">Litchfieldella qijiaojingensis</name>
    <dbReference type="NCBI Taxonomy" id="980347"/>
    <lineage>
        <taxon>Bacteria</taxon>
        <taxon>Pseudomonadati</taxon>
        <taxon>Pseudomonadota</taxon>
        <taxon>Gammaproteobacteria</taxon>
        <taxon>Oceanospirillales</taxon>
        <taxon>Halomonadaceae</taxon>
        <taxon>Litchfieldella</taxon>
    </lineage>
</organism>
<feature type="transmembrane region" description="Helical" evidence="7">
    <location>
        <begin position="257"/>
        <end position="276"/>
    </location>
</feature>
<dbReference type="PIRSF" id="PIRSF006066">
    <property type="entry name" value="HI0050"/>
    <property type="match status" value="1"/>
</dbReference>
<keyword evidence="7" id="KW-0813">Transport</keyword>
<feature type="transmembrane region" description="Helical" evidence="7">
    <location>
        <begin position="59"/>
        <end position="78"/>
    </location>
</feature>
<keyword evidence="3 7" id="KW-0997">Cell inner membrane</keyword>
<sequence>MDPVTAGILVAIGLVVLMAIGTPIAFALGGISLIALVADRGMSELTYFGETFFDRIAEFGFVAIPMFILMGAAVASSPTGRDLYRSLDLWLGKMPGGLAISNIGACSIFAALSGSSPATCAAIGKMGIPEMRSRGYPDGVAAGCIAAGGTLGILIPPSVTMIIYGISTETSIGRLFIAGVIPGFMLAGLFMIWTLIACKLAGGYHNPLAATAEKVKRNIRENVDANLKALVRVLPFLAVVIGILFALYGGVATPSEAAGVGAFLCLALAIIIYRMWQVKPIKLIMRDSLRESVMIMLIIAAAEVFAYALSSLFITQTVAGAIADLEVNRWVLMGVINVFLLVAGFFLPPVAVIVMTAPILMPIILAANFDPYWFAVVLTINLEIGLITPPVGLNLFIINSIAPDISLRNVLMGSLPYALCMVLGILLLCFFPGLATWLPDLIMG</sequence>
<feature type="transmembrane region" description="Helical" evidence="7">
    <location>
        <begin position="372"/>
        <end position="402"/>
    </location>
</feature>
<feature type="transmembrane region" description="Helical" evidence="7">
    <location>
        <begin position="175"/>
        <end position="196"/>
    </location>
</feature>
<evidence type="ECO:0000256" key="5">
    <source>
        <dbReference type="ARBA" id="ARBA00022989"/>
    </source>
</evidence>
<dbReference type="InterPro" id="IPR010656">
    <property type="entry name" value="DctM"/>
</dbReference>
<comment type="function">
    <text evidence="7">Part of the tripartite ATP-independent periplasmic (TRAP) transport system.</text>
</comment>
<protein>
    <recommendedName>
        <fullName evidence="7">TRAP transporter large permease protein</fullName>
    </recommendedName>
</protein>
<keyword evidence="2" id="KW-1003">Cell membrane</keyword>
<keyword evidence="5 7" id="KW-1133">Transmembrane helix</keyword>
<keyword evidence="10" id="KW-1185">Reference proteome</keyword>
<dbReference type="Pfam" id="PF06808">
    <property type="entry name" value="DctM"/>
    <property type="match status" value="1"/>
</dbReference>
<keyword evidence="4 7" id="KW-0812">Transmembrane</keyword>
<feature type="domain" description="TRAP C4-dicarboxylate transport system permease DctM subunit" evidence="8">
    <location>
        <begin position="12"/>
        <end position="434"/>
    </location>
</feature>
<evidence type="ECO:0000256" key="4">
    <source>
        <dbReference type="ARBA" id="ARBA00022692"/>
    </source>
</evidence>